<evidence type="ECO:0000313" key="1">
    <source>
        <dbReference type="EMBL" id="CAK6448912.1"/>
    </source>
</evidence>
<gene>
    <name evidence="1" type="ORF">MPIPNATIZW_LOCUS17218</name>
</gene>
<evidence type="ECO:0000313" key="2">
    <source>
        <dbReference type="Proteomes" id="UP001314169"/>
    </source>
</evidence>
<reference evidence="1" key="1">
    <citation type="submission" date="2023-12" db="EMBL/GenBank/DDBJ databases">
        <authorList>
            <person name="Brown T."/>
        </authorList>
    </citation>
    <scope>NUCLEOTIDE SEQUENCE</scope>
</reference>
<accession>A0ABP0AK77</accession>
<dbReference type="Proteomes" id="UP001314169">
    <property type="component" value="Chromosome 9"/>
</dbReference>
<protein>
    <submittedName>
        <fullName evidence="1">Uncharacterized protein</fullName>
    </submittedName>
</protein>
<name>A0ABP0AK77_PIPNA</name>
<organism evidence="1 2">
    <name type="scientific">Pipistrellus nathusii</name>
    <name type="common">Nathusius' pipistrelle</name>
    <dbReference type="NCBI Taxonomy" id="59473"/>
    <lineage>
        <taxon>Eukaryota</taxon>
        <taxon>Metazoa</taxon>
        <taxon>Chordata</taxon>
        <taxon>Craniata</taxon>
        <taxon>Vertebrata</taxon>
        <taxon>Euteleostomi</taxon>
        <taxon>Mammalia</taxon>
        <taxon>Eutheria</taxon>
        <taxon>Laurasiatheria</taxon>
        <taxon>Chiroptera</taxon>
        <taxon>Yangochiroptera</taxon>
        <taxon>Vespertilionidae</taxon>
        <taxon>Pipistrellus</taxon>
    </lineage>
</organism>
<dbReference type="EMBL" id="OY882866">
    <property type="protein sequence ID" value="CAK6448912.1"/>
    <property type="molecule type" value="Genomic_DNA"/>
</dbReference>
<proteinExistence type="predicted"/>
<keyword evidence="2" id="KW-1185">Reference proteome</keyword>
<sequence length="131" mass="14926">MPLSFLYERNSKCVFNVCFPPLPPTSPLLPFSICNCVYKHLEYLLCVKKLCLVADHHSAGGDWAVLFASLHQPRPQVFKRKRKRADWLASRALALVLPLVSLSRLEYVLCCSEMVFSPDMTSIPSRPRSFL</sequence>